<sequence>MQPCRQCGAYSEEDQRFCYNCGARLEQAAAPPAPAVPTIPGPPPPAPLQQSNYSPPPPAYTNSQVIPNSNLAIISLIAGILTWTVLPIVLPAIAAIITGHMARNEIRNSGGTLTGDGLALLGLILGYAQVALVALGVCFFLLIFVIALVA</sequence>
<feature type="compositionally biased region" description="Pro residues" evidence="1">
    <location>
        <begin position="32"/>
        <end position="47"/>
    </location>
</feature>
<keyword evidence="2" id="KW-0812">Transmembrane</keyword>
<evidence type="ECO:0000313" key="5">
    <source>
        <dbReference type="Proteomes" id="UP000280307"/>
    </source>
</evidence>
<dbReference type="Pfam" id="PF13828">
    <property type="entry name" value="DUF4190"/>
    <property type="match status" value="1"/>
</dbReference>
<organism evidence="4 5">
    <name type="scientific">Candidatus Viridilinea halotolerans</name>
    <dbReference type="NCBI Taxonomy" id="2491704"/>
    <lineage>
        <taxon>Bacteria</taxon>
        <taxon>Bacillati</taxon>
        <taxon>Chloroflexota</taxon>
        <taxon>Chloroflexia</taxon>
        <taxon>Chloroflexales</taxon>
        <taxon>Chloroflexineae</taxon>
        <taxon>Oscillochloridaceae</taxon>
        <taxon>Candidatus Viridilinea</taxon>
    </lineage>
</organism>
<feature type="transmembrane region" description="Helical" evidence="2">
    <location>
        <begin position="71"/>
        <end position="97"/>
    </location>
</feature>
<evidence type="ECO:0000259" key="3">
    <source>
        <dbReference type="Pfam" id="PF13828"/>
    </source>
</evidence>
<accession>A0A426U4E1</accession>
<feature type="domain" description="DUF4190" evidence="3">
    <location>
        <begin position="71"/>
        <end position="135"/>
    </location>
</feature>
<evidence type="ECO:0000313" key="4">
    <source>
        <dbReference type="EMBL" id="RRR74767.1"/>
    </source>
</evidence>
<keyword evidence="2" id="KW-0472">Membrane</keyword>
<feature type="transmembrane region" description="Helical" evidence="2">
    <location>
        <begin position="118"/>
        <end position="149"/>
    </location>
</feature>
<dbReference type="InterPro" id="IPR025241">
    <property type="entry name" value="DUF4190"/>
</dbReference>
<gene>
    <name evidence="4" type="ORF">EI684_06260</name>
</gene>
<proteinExistence type="predicted"/>
<name>A0A426U4E1_9CHLR</name>
<dbReference type="Proteomes" id="UP000280307">
    <property type="component" value="Unassembled WGS sequence"/>
</dbReference>
<evidence type="ECO:0000256" key="1">
    <source>
        <dbReference type="SAM" id="MobiDB-lite"/>
    </source>
</evidence>
<dbReference type="EMBL" id="RSAS01000240">
    <property type="protein sequence ID" value="RRR74767.1"/>
    <property type="molecule type" value="Genomic_DNA"/>
</dbReference>
<dbReference type="AlphaFoldDB" id="A0A426U4E1"/>
<protein>
    <submittedName>
        <fullName evidence="4">DUF4190 domain-containing protein</fullName>
    </submittedName>
</protein>
<feature type="region of interest" description="Disordered" evidence="1">
    <location>
        <begin position="32"/>
        <end position="54"/>
    </location>
</feature>
<keyword evidence="2" id="KW-1133">Transmembrane helix</keyword>
<comment type="caution">
    <text evidence="4">The sequence shown here is derived from an EMBL/GenBank/DDBJ whole genome shotgun (WGS) entry which is preliminary data.</text>
</comment>
<reference evidence="4 5" key="1">
    <citation type="submission" date="2018-12" db="EMBL/GenBank/DDBJ databases">
        <title>Genome Sequence of Candidatus Viridilinea halotolerans isolated from saline sulfide-rich spring.</title>
        <authorList>
            <person name="Grouzdev D.S."/>
            <person name="Burganskaya E.I."/>
            <person name="Krutkina M.S."/>
            <person name="Sukhacheva M.V."/>
            <person name="Gorlenko V.M."/>
        </authorList>
    </citation>
    <scope>NUCLEOTIDE SEQUENCE [LARGE SCALE GENOMIC DNA]</scope>
    <source>
        <strain evidence="4">Chok-6</strain>
    </source>
</reference>
<evidence type="ECO:0000256" key="2">
    <source>
        <dbReference type="SAM" id="Phobius"/>
    </source>
</evidence>